<feature type="region of interest" description="Disordered" evidence="7">
    <location>
        <begin position="307"/>
        <end position="429"/>
    </location>
</feature>
<comment type="caution">
    <text evidence="9">The sequence shown here is derived from an EMBL/GenBank/DDBJ whole genome shotgun (WGS) entry which is preliminary data.</text>
</comment>
<feature type="compositionally biased region" description="Low complexity" evidence="7">
    <location>
        <begin position="176"/>
        <end position="194"/>
    </location>
</feature>
<dbReference type="GO" id="GO:0004722">
    <property type="term" value="F:protein serine/threonine phosphatase activity"/>
    <property type="evidence" value="ECO:0007669"/>
    <property type="project" value="InterPro"/>
</dbReference>
<feature type="compositionally biased region" description="Basic residues" evidence="7">
    <location>
        <begin position="18"/>
        <end position="43"/>
    </location>
</feature>
<evidence type="ECO:0000256" key="3">
    <source>
        <dbReference type="ARBA" id="ARBA00022801"/>
    </source>
</evidence>
<evidence type="ECO:0000256" key="6">
    <source>
        <dbReference type="RuleBase" id="RU003465"/>
    </source>
</evidence>
<evidence type="ECO:0000313" key="9">
    <source>
        <dbReference type="EMBL" id="CAI2385979.1"/>
    </source>
</evidence>
<comment type="similarity">
    <text evidence="6">Belongs to the PP2C family.</text>
</comment>
<feature type="compositionally biased region" description="Basic and acidic residues" evidence="7">
    <location>
        <begin position="382"/>
        <end position="406"/>
    </location>
</feature>
<sequence length="787" mass="88130">MNKGIGSYSSSSLLFNKPKQRKVTSSKRKKSREGSKEKKKQKKYNSPGKIMLGNYLPSNSTQNFVFKNTACEPTNMRYAAVKPTHGESAFKSLMTSPPGRPGSRSKKKPKTGFSSSYNSSSNKSTALTGSVSKKFLPSYYGRKGDLSRGNSYTKRKNSGSKLSSRTQRSNSRTLKSTKSSLGYSSKSKYSGGKSISKYASTDAFKDASKTFKPFKVTSKQSKNSSVDYLQKSGRFNSTLKYSSSDSGFPSNLKIKKEKTKTKKKKAKHDKEEYAKKFGISTTTKDAESALNSINIINANHLHLSSYPHKSNLNSSGGDNEKKENIQGLINKPESGKKKKRTPISGGIRDERMKLKQEIKKTKPKKSTTKNYVNSKKITPNTSKREHSEVRKTEPVVEKETKGEKRSHSQPPVEDPPIDDPQANEPALLDSNLPDYVANYAFATRTGMIPEKPDKQNQDIYFINKDFANIKNNWFFGVCDGHGVNGHFASDHVKQYLPQNIELLDYMLMMQKHKESQKTPEERKDSTSGFFEDDEENLATYLLSKDHKKKYTVISEGFIKTACDIQQREFNVDYSGTTVVTVMLSGKQLTCANLGDSRAVLGSIRTKEEAETIQSNTTEVKMESVAGPDKTGKKMWVSTSLSLDHKPDRADEFKRIMESQGRVDPFREENGEPVGPARVWLRDANVPGLAMSRSIGDLVASSVGVIPEPEFFELVLSEPDKFIVIASDGVWEFIENDECVRLVAPYWENNDPQGACKKLTDLSVEHWKREDEVIDDITVMVIFLKVPK</sequence>
<feature type="compositionally biased region" description="Polar residues" evidence="7">
    <location>
        <begin position="307"/>
        <end position="317"/>
    </location>
</feature>
<keyword evidence="4 6" id="KW-0904">Protein phosphatase</keyword>
<feature type="compositionally biased region" description="Basic residues" evidence="7">
    <location>
        <begin position="253"/>
        <end position="267"/>
    </location>
</feature>
<dbReference type="Gene3D" id="3.60.40.10">
    <property type="entry name" value="PPM-type phosphatase domain"/>
    <property type="match status" value="1"/>
</dbReference>
<evidence type="ECO:0000256" key="1">
    <source>
        <dbReference type="ARBA" id="ARBA00004170"/>
    </source>
</evidence>
<evidence type="ECO:0000313" key="10">
    <source>
        <dbReference type="Proteomes" id="UP001295684"/>
    </source>
</evidence>
<dbReference type="SMART" id="SM00332">
    <property type="entry name" value="PP2Cc"/>
    <property type="match status" value="1"/>
</dbReference>
<dbReference type="AlphaFoldDB" id="A0AAD1Y7M6"/>
<evidence type="ECO:0000256" key="2">
    <source>
        <dbReference type="ARBA" id="ARBA00022723"/>
    </source>
</evidence>
<dbReference type="InterPro" id="IPR036457">
    <property type="entry name" value="PPM-type-like_dom_sf"/>
</dbReference>
<feature type="region of interest" description="Disordered" evidence="7">
    <location>
        <begin position="89"/>
        <end position="194"/>
    </location>
</feature>
<dbReference type="SUPFAM" id="SSF81606">
    <property type="entry name" value="PP2C-like"/>
    <property type="match status" value="1"/>
</dbReference>
<dbReference type="CDD" id="cd00143">
    <property type="entry name" value="PP2Cc"/>
    <property type="match status" value="1"/>
</dbReference>
<keyword evidence="10" id="KW-1185">Reference proteome</keyword>
<proteinExistence type="inferred from homology"/>
<feature type="domain" description="PPM-type phosphatase" evidence="8">
    <location>
        <begin position="438"/>
        <end position="783"/>
    </location>
</feature>
<name>A0AAD1Y7M6_EUPCR</name>
<evidence type="ECO:0000256" key="5">
    <source>
        <dbReference type="ARBA" id="ARBA00023136"/>
    </source>
</evidence>
<dbReference type="GO" id="GO:0016020">
    <property type="term" value="C:membrane"/>
    <property type="evidence" value="ECO:0007669"/>
    <property type="project" value="UniProtKB-SubCell"/>
</dbReference>
<evidence type="ECO:0000256" key="4">
    <source>
        <dbReference type="ARBA" id="ARBA00022912"/>
    </source>
</evidence>
<dbReference type="Pfam" id="PF00481">
    <property type="entry name" value="PP2C"/>
    <property type="match status" value="1"/>
</dbReference>
<evidence type="ECO:0000256" key="7">
    <source>
        <dbReference type="SAM" id="MobiDB-lite"/>
    </source>
</evidence>
<organism evidence="9 10">
    <name type="scientific">Euplotes crassus</name>
    <dbReference type="NCBI Taxonomy" id="5936"/>
    <lineage>
        <taxon>Eukaryota</taxon>
        <taxon>Sar</taxon>
        <taxon>Alveolata</taxon>
        <taxon>Ciliophora</taxon>
        <taxon>Intramacronucleata</taxon>
        <taxon>Spirotrichea</taxon>
        <taxon>Hypotrichia</taxon>
        <taxon>Euplotida</taxon>
        <taxon>Euplotidae</taxon>
        <taxon>Moneuplotes</taxon>
    </lineage>
</organism>
<dbReference type="PROSITE" id="PS51746">
    <property type="entry name" value="PPM_2"/>
    <property type="match status" value="1"/>
</dbReference>
<keyword evidence="3 6" id="KW-0378">Hydrolase</keyword>
<feature type="compositionally biased region" description="Low complexity" evidence="7">
    <location>
        <begin position="114"/>
        <end position="124"/>
    </location>
</feature>
<feature type="compositionally biased region" description="Basic and acidic residues" evidence="7">
    <location>
        <begin position="347"/>
        <end position="360"/>
    </location>
</feature>
<feature type="region of interest" description="Disordered" evidence="7">
    <location>
        <begin position="240"/>
        <end position="270"/>
    </location>
</feature>
<feature type="compositionally biased region" description="Polar residues" evidence="7">
    <location>
        <begin position="159"/>
        <end position="174"/>
    </location>
</feature>
<keyword evidence="5" id="KW-0472">Membrane</keyword>
<gene>
    <name evidence="9" type="ORF">ECRASSUSDP1_LOCUS27578</name>
</gene>
<accession>A0AAD1Y7M6</accession>
<dbReference type="InterPro" id="IPR001932">
    <property type="entry name" value="PPM-type_phosphatase-like_dom"/>
</dbReference>
<dbReference type="PROSITE" id="PS01032">
    <property type="entry name" value="PPM_1"/>
    <property type="match status" value="1"/>
</dbReference>
<feature type="compositionally biased region" description="Polar residues" evidence="7">
    <location>
        <begin position="240"/>
        <end position="249"/>
    </location>
</feature>
<feature type="compositionally biased region" description="Polar residues" evidence="7">
    <location>
        <begin position="370"/>
        <end position="381"/>
    </location>
</feature>
<reference evidence="9" key="1">
    <citation type="submission" date="2023-07" db="EMBL/GenBank/DDBJ databases">
        <authorList>
            <consortium name="AG Swart"/>
            <person name="Singh M."/>
            <person name="Singh A."/>
            <person name="Seah K."/>
            <person name="Emmerich C."/>
        </authorList>
    </citation>
    <scope>NUCLEOTIDE SEQUENCE</scope>
    <source>
        <strain evidence="9">DP1</strain>
    </source>
</reference>
<dbReference type="PANTHER" id="PTHR47992">
    <property type="entry name" value="PROTEIN PHOSPHATASE"/>
    <property type="match status" value="1"/>
</dbReference>
<protein>
    <recommendedName>
        <fullName evidence="8">PPM-type phosphatase domain-containing protein</fullName>
    </recommendedName>
</protein>
<evidence type="ECO:0000259" key="8">
    <source>
        <dbReference type="PROSITE" id="PS51746"/>
    </source>
</evidence>
<dbReference type="Proteomes" id="UP001295684">
    <property type="component" value="Unassembled WGS sequence"/>
</dbReference>
<feature type="region of interest" description="Disordered" evidence="7">
    <location>
        <begin position="1"/>
        <end position="55"/>
    </location>
</feature>
<comment type="subcellular location">
    <subcellularLocation>
        <location evidence="1">Membrane</location>
        <topology evidence="1">Peripheral membrane protein</topology>
    </subcellularLocation>
</comment>
<dbReference type="InterPro" id="IPR000222">
    <property type="entry name" value="PP2C_BS"/>
</dbReference>
<dbReference type="GO" id="GO:0046872">
    <property type="term" value="F:metal ion binding"/>
    <property type="evidence" value="ECO:0007669"/>
    <property type="project" value="UniProtKB-KW"/>
</dbReference>
<dbReference type="InterPro" id="IPR015655">
    <property type="entry name" value="PP2C"/>
</dbReference>
<keyword evidence="2" id="KW-0479">Metal-binding</keyword>
<dbReference type="EMBL" id="CAMPGE010028459">
    <property type="protein sequence ID" value="CAI2385979.1"/>
    <property type="molecule type" value="Genomic_DNA"/>
</dbReference>